<name>A0A2A4MI76_9GAMM</name>
<dbReference type="Proteomes" id="UP000218172">
    <property type="component" value="Unassembled WGS sequence"/>
</dbReference>
<dbReference type="GO" id="GO:0071111">
    <property type="term" value="F:cyclic-guanylate-specific phosphodiesterase activity"/>
    <property type="evidence" value="ECO:0007669"/>
    <property type="project" value="InterPro"/>
</dbReference>
<dbReference type="SUPFAM" id="SSF52172">
    <property type="entry name" value="CheY-like"/>
    <property type="match status" value="1"/>
</dbReference>
<dbReference type="PROSITE" id="PS50883">
    <property type="entry name" value="EAL"/>
    <property type="match status" value="1"/>
</dbReference>
<protein>
    <recommendedName>
        <fullName evidence="6">EAL domain-containing protein</fullName>
    </recommendedName>
</protein>
<dbReference type="PANTHER" id="PTHR33121">
    <property type="entry name" value="CYCLIC DI-GMP PHOSPHODIESTERASE PDEF"/>
    <property type="match status" value="1"/>
</dbReference>
<dbReference type="AlphaFoldDB" id="A0A2A4MI76"/>
<evidence type="ECO:0000256" key="1">
    <source>
        <dbReference type="PROSITE-ProRule" id="PRU00169"/>
    </source>
</evidence>
<dbReference type="InterPro" id="IPR050706">
    <property type="entry name" value="Cyclic-di-GMP_PDE-like"/>
</dbReference>
<accession>A0A2A4MI76</accession>
<feature type="domain" description="Response regulatory" evidence="2">
    <location>
        <begin position="14"/>
        <end position="135"/>
    </location>
</feature>
<feature type="domain" description="EAL" evidence="3">
    <location>
        <begin position="147"/>
        <end position="398"/>
    </location>
</feature>
<feature type="modified residue" description="4-aspartylphosphate" evidence="1">
    <location>
        <position position="66"/>
    </location>
</feature>
<dbReference type="InterPro" id="IPR035919">
    <property type="entry name" value="EAL_sf"/>
</dbReference>
<dbReference type="SUPFAM" id="SSF141868">
    <property type="entry name" value="EAL domain-like"/>
    <property type="match status" value="1"/>
</dbReference>
<organism evidence="4 5">
    <name type="scientific">SAR86 cluster bacterium</name>
    <dbReference type="NCBI Taxonomy" id="2030880"/>
    <lineage>
        <taxon>Bacteria</taxon>
        <taxon>Pseudomonadati</taxon>
        <taxon>Pseudomonadota</taxon>
        <taxon>Gammaproteobacteria</taxon>
        <taxon>SAR86 cluster</taxon>
    </lineage>
</organism>
<sequence>MGDESRDRNMNQRSVVIVDADNLVQRLLMMVFDGLGFHEISGFHNIADTLQGLKKNVINPDLLVLDLHLVERQHYECLHTLQSIEFKGYIIIMGAGEIPALDELKRFNSDHLKILGLIEKPVTPAKLHPFIDKMNREIQLELESKLACLSAQDLTAGLASEEFIPYFQPKIDIAQNKVVSFEALARWYRRDGEVSPMNFIPAAEQHGLSFQIDMMIFEKTCQHMQSWQVLGVNLQAAVNLSAKGLVREGAGEHIEMLVNKYKLQLSSFVFELTHITDNGEIEIAMNKLRKLHAKGAQIAMEDPSSLSLEEQSQQALSFSELKIDRKLVKGALNDFSKNSQVESCVELADRLQLKSSCEGVETYEDFAIVKAAGASLAQGFFFSKPLPAKEFLAWVENY</sequence>
<evidence type="ECO:0000259" key="3">
    <source>
        <dbReference type="PROSITE" id="PS50883"/>
    </source>
</evidence>
<evidence type="ECO:0000259" key="2">
    <source>
        <dbReference type="PROSITE" id="PS50110"/>
    </source>
</evidence>
<evidence type="ECO:0000313" key="5">
    <source>
        <dbReference type="Proteomes" id="UP000218172"/>
    </source>
</evidence>
<dbReference type="InterPro" id="IPR011006">
    <property type="entry name" value="CheY-like_superfamily"/>
</dbReference>
<dbReference type="EMBL" id="NVQR01000114">
    <property type="protein sequence ID" value="PCH59590.1"/>
    <property type="molecule type" value="Genomic_DNA"/>
</dbReference>
<dbReference type="CDD" id="cd01948">
    <property type="entry name" value="EAL"/>
    <property type="match status" value="1"/>
</dbReference>
<dbReference type="PANTHER" id="PTHR33121:SF70">
    <property type="entry name" value="SIGNALING PROTEIN YKOW"/>
    <property type="match status" value="1"/>
</dbReference>
<dbReference type="Gene3D" id="3.20.20.450">
    <property type="entry name" value="EAL domain"/>
    <property type="match status" value="1"/>
</dbReference>
<evidence type="ECO:0000313" key="4">
    <source>
        <dbReference type="EMBL" id="PCH59590.1"/>
    </source>
</evidence>
<comment type="caution">
    <text evidence="4">The sequence shown here is derived from an EMBL/GenBank/DDBJ whole genome shotgun (WGS) entry which is preliminary data.</text>
</comment>
<dbReference type="Pfam" id="PF00563">
    <property type="entry name" value="EAL"/>
    <property type="match status" value="1"/>
</dbReference>
<gene>
    <name evidence="4" type="ORF">COC19_06875</name>
</gene>
<reference evidence="5" key="1">
    <citation type="submission" date="2017-08" db="EMBL/GenBank/DDBJ databases">
        <title>A dynamic microbial community with high functional redundancy inhabits the cold, oxic subseafloor aquifer.</title>
        <authorList>
            <person name="Tully B.J."/>
            <person name="Wheat C.G."/>
            <person name="Glazer B.T."/>
            <person name="Huber J.A."/>
        </authorList>
    </citation>
    <scope>NUCLEOTIDE SEQUENCE [LARGE SCALE GENOMIC DNA]</scope>
</reference>
<proteinExistence type="predicted"/>
<dbReference type="GO" id="GO:0000160">
    <property type="term" value="P:phosphorelay signal transduction system"/>
    <property type="evidence" value="ECO:0007669"/>
    <property type="project" value="InterPro"/>
</dbReference>
<evidence type="ECO:0008006" key="6">
    <source>
        <dbReference type="Google" id="ProtNLM"/>
    </source>
</evidence>
<dbReference type="SMART" id="SM00052">
    <property type="entry name" value="EAL"/>
    <property type="match status" value="1"/>
</dbReference>
<dbReference type="PROSITE" id="PS50110">
    <property type="entry name" value="RESPONSE_REGULATORY"/>
    <property type="match status" value="1"/>
</dbReference>
<keyword evidence="1" id="KW-0597">Phosphoprotein</keyword>
<dbReference type="Gene3D" id="3.40.50.2300">
    <property type="match status" value="1"/>
</dbReference>
<dbReference type="InterPro" id="IPR001789">
    <property type="entry name" value="Sig_transdc_resp-reg_receiver"/>
</dbReference>
<dbReference type="InterPro" id="IPR001633">
    <property type="entry name" value="EAL_dom"/>
</dbReference>